<reference evidence="2 3" key="1">
    <citation type="submission" date="2024-10" db="EMBL/GenBank/DDBJ databases">
        <title>The Natural Products Discovery Center: Release of the First 8490 Sequenced Strains for Exploring Actinobacteria Biosynthetic Diversity.</title>
        <authorList>
            <person name="Kalkreuter E."/>
            <person name="Kautsar S.A."/>
            <person name="Yang D."/>
            <person name="Bader C.D."/>
            <person name="Teijaro C.N."/>
            <person name="Fluegel L."/>
            <person name="Davis C.M."/>
            <person name="Simpson J.R."/>
            <person name="Lauterbach L."/>
            <person name="Steele A.D."/>
            <person name="Gui C."/>
            <person name="Meng S."/>
            <person name="Li G."/>
            <person name="Viehrig K."/>
            <person name="Ye F."/>
            <person name="Su P."/>
            <person name="Kiefer A.F."/>
            <person name="Nichols A."/>
            <person name="Cepeda A.J."/>
            <person name="Yan W."/>
            <person name="Fan B."/>
            <person name="Jiang Y."/>
            <person name="Adhikari A."/>
            <person name="Zheng C.-J."/>
            <person name="Schuster L."/>
            <person name="Cowan T.M."/>
            <person name="Smanski M.J."/>
            <person name="Chevrette M.G."/>
            <person name="De Carvalho L.P.S."/>
            <person name="Shen B."/>
        </authorList>
    </citation>
    <scope>NUCLEOTIDE SEQUENCE [LARGE SCALE GENOMIC DNA]</scope>
    <source>
        <strain evidence="2 3">NPDC017990</strain>
    </source>
</reference>
<dbReference type="InterPro" id="IPR005509">
    <property type="entry name" value="AfsA_hotdog_dom"/>
</dbReference>
<gene>
    <name evidence="2" type="ORF">ACH4F9_42075</name>
</gene>
<dbReference type="NCBIfam" id="NF041195">
    <property type="entry name" value="ScbA_BarX_GamBu"/>
    <property type="match status" value="1"/>
</dbReference>
<dbReference type="EMBL" id="JBIRGQ010000013">
    <property type="protein sequence ID" value="MFH8551586.1"/>
    <property type="molecule type" value="Genomic_DNA"/>
</dbReference>
<evidence type="ECO:0000259" key="1">
    <source>
        <dbReference type="Pfam" id="PF03756"/>
    </source>
</evidence>
<comment type="caution">
    <text evidence="2">The sequence shown here is derived from an EMBL/GenBank/DDBJ whole genome shotgun (WGS) entry which is preliminary data.</text>
</comment>
<evidence type="ECO:0000313" key="2">
    <source>
        <dbReference type="EMBL" id="MFH8551586.1"/>
    </source>
</evidence>
<name>A0ABW7R2W0_9ACTN</name>
<sequence>MSISTLPVRTTFTNTAPCSLGFDQTVPRQLVHRAGVTEVFLTDGVQIQGESRSVRIAAQWPRHHALYQPDAQRFSDPMLLVETLRQAAIYTAHRFHGVPQHHRFIFCDLDFRIEEPALLRIGGAPLRVVFDGRFSPEDGRTDTRLAARFDAAVEVDGRRCGQGSVRLLAVGERLYTALRRRRNASFGAPVQPVPRTLLPASEVGQARPENVLLSRGTTPGTYAMHLDTSHPGYFEHACDHVPGMALIEAFRQAGHQLLRHSARSDTHVMTACAVSFDAFGELDAPVTIHADEGPKEARSGERLVRVSAAQGERTLARATSVYLPHRTAASR</sequence>
<protein>
    <submittedName>
        <fullName evidence="2">ScbA/BarX family gamma-butyrolactone biosynthesis protein</fullName>
    </submittedName>
</protein>
<dbReference type="InterPro" id="IPR047757">
    <property type="entry name" value="AfsA-like"/>
</dbReference>
<feature type="domain" description="A-factor biosynthesis hotdog" evidence="1">
    <location>
        <begin position="203"/>
        <end position="319"/>
    </location>
</feature>
<feature type="domain" description="A-factor biosynthesis hotdog" evidence="1">
    <location>
        <begin position="30"/>
        <end position="167"/>
    </location>
</feature>
<evidence type="ECO:0000313" key="3">
    <source>
        <dbReference type="Proteomes" id="UP001610818"/>
    </source>
</evidence>
<dbReference type="RefSeq" id="WP_397718585.1">
    <property type="nucleotide sequence ID" value="NZ_JBIRGN010000013.1"/>
</dbReference>
<proteinExistence type="predicted"/>
<accession>A0ABW7R2W0</accession>
<keyword evidence="3" id="KW-1185">Reference proteome</keyword>
<organism evidence="2 3">
    <name type="scientific">Streptomyces longisporoflavus</name>
    <dbReference type="NCBI Taxonomy" id="28044"/>
    <lineage>
        <taxon>Bacteria</taxon>
        <taxon>Bacillati</taxon>
        <taxon>Actinomycetota</taxon>
        <taxon>Actinomycetes</taxon>
        <taxon>Kitasatosporales</taxon>
        <taxon>Streptomycetaceae</taxon>
        <taxon>Streptomyces</taxon>
    </lineage>
</organism>
<dbReference type="Proteomes" id="UP001610818">
    <property type="component" value="Unassembled WGS sequence"/>
</dbReference>
<dbReference type="Pfam" id="PF03756">
    <property type="entry name" value="AfsA"/>
    <property type="match status" value="2"/>
</dbReference>